<evidence type="ECO:0000256" key="12">
    <source>
        <dbReference type="ARBA" id="ARBA00023211"/>
    </source>
</evidence>
<comment type="caution">
    <text evidence="14">The sequence shown here is derived from an EMBL/GenBank/DDBJ whole genome shotgun (WGS) entry which is preliminary data.</text>
</comment>
<evidence type="ECO:0000256" key="1">
    <source>
        <dbReference type="ARBA" id="ARBA00001936"/>
    </source>
</evidence>
<sequence length="380" mass="43911">MTGWKARKPGTGYNSNGLGLTAIFKNPNCLTRGCGKLLFMEYICYSHFSYFMFSNCKQGKHDEEQFLILFPHLVHDTLSFSKFKDISTQETSKIMRAAMKITTISYCPTLLSVHLKSPFSTSTNSTIILQDTPHLQSQFSLLIGILTRPDNYERRHFLRLIYGIQSTPLAKIDVKFVFCKLNKPEQRTYISLEIMRFRDIMILNCIENMNNGKTYTYFSSLPKILPQHYDYVMKADDDVFLRLAPLALSLQPLPRSDLYYGFVIPCHSMNPFAHYMSGMGFILSWDLIEWITVSEIPANDTFGPEDKLVGKWLNMGKKAMNRFSNKPAMYDYPGTNGRCSHDLIPDTIAVHRLKKWEQWFDVLNFFNVTEALEKSDLYSV</sequence>
<comment type="pathway">
    <text evidence="3">Protein modification; protein glycosylation.</text>
</comment>
<keyword evidence="10 13" id="KW-0333">Golgi apparatus</keyword>
<dbReference type="Gene3D" id="3.90.550.50">
    <property type="match status" value="1"/>
</dbReference>
<dbReference type="InterPro" id="IPR002659">
    <property type="entry name" value="Glyco_trans_31"/>
</dbReference>
<comment type="similarity">
    <text evidence="4 13">Belongs to the glycosyltransferase 31 family.</text>
</comment>
<name>A0ABD3A1H5_9GENT</name>
<evidence type="ECO:0000256" key="4">
    <source>
        <dbReference type="ARBA" id="ARBA00008661"/>
    </source>
</evidence>
<evidence type="ECO:0000256" key="5">
    <source>
        <dbReference type="ARBA" id="ARBA00022676"/>
    </source>
</evidence>
<keyword evidence="5 13" id="KW-0328">Glycosyltransferase</keyword>
<evidence type="ECO:0000256" key="9">
    <source>
        <dbReference type="ARBA" id="ARBA00022989"/>
    </source>
</evidence>
<keyword evidence="6" id="KW-0808">Transferase</keyword>
<dbReference type="GO" id="GO:0000139">
    <property type="term" value="C:Golgi membrane"/>
    <property type="evidence" value="ECO:0007669"/>
    <property type="project" value="UniProtKB-SubCell"/>
</dbReference>
<keyword evidence="12 13" id="KW-0464">Manganese</keyword>
<keyword evidence="11" id="KW-0472">Membrane</keyword>
<keyword evidence="15" id="KW-1185">Reference proteome</keyword>
<dbReference type="GO" id="GO:0016757">
    <property type="term" value="F:glycosyltransferase activity"/>
    <property type="evidence" value="ECO:0007669"/>
    <property type="project" value="UniProtKB-KW"/>
</dbReference>
<keyword evidence="7" id="KW-0812">Transmembrane</keyword>
<dbReference type="EC" id="2.4.1.-" evidence="13"/>
<dbReference type="AlphaFoldDB" id="A0ABD3A1H5"/>
<dbReference type="EMBL" id="JBJUIK010000006">
    <property type="protein sequence ID" value="KAL3525094.1"/>
    <property type="molecule type" value="Genomic_DNA"/>
</dbReference>
<comment type="subcellular location">
    <subcellularLocation>
        <location evidence="2 13">Golgi apparatus membrane</location>
        <topology evidence="2 13">Single-pass type II membrane protein</topology>
    </subcellularLocation>
</comment>
<evidence type="ECO:0000256" key="2">
    <source>
        <dbReference type="ARBA" id="ARBA00004323"/>
    </source>
</evidence>
<evidence type="ECO:0000313" key="14">
    <source>
        <dbReference type="EMBL" id="KAL3525094.1"/>
    </source>
</evidence>
<evidence type="ECO:0000256" key="6">
    <source>
        <dbReference type="ARBA" id="ARBA00022679"/>
    </source>
</evidence>
<reference evidence="14 15" key="1">
    <citation type="submission" date="2024-11" db="EMBL/GenBank/DDBJ databases">
        <title>A near-complete genome assembly of Cinchona calisaya.</title>
        <authorList>
            <person name="Lian D.C."/>
            <person name="Zhao X.W."/>
            <person name="Wei L."/>
        </authorList>
    </citation>
    <scope>NUCLEOTIDE SEQUENCE [LARGE SCALE GENOMIC DNA]</scope>
    <source>
        <tissue evidence="14">Nenye</tissue>
    </source>
</reference>
<dbReference type="PANTHER" id="PTHR11214">
    <property type="entry name" value="BETA-1,3-N-ACETYLGLUCOSAMINYLTRANSFERASE"/>
    <property type="match status" value="1"/>
</dbReference>
<evidence type="ECO:0000313" key="15">
    <source>
        <dbReference type="Proteomes" id="UP001630127"/>
    </source>
</evidence>
<proteinExistence type="inferred from homology"/>
<evidence type="ECO:0000256" key="8">
    <source>
        <dbReference type="ARBA" id="ARBA00022968"/>
    </source>
</evidence>
<dbReference type="PANTHER" id="PTHR11214:SF322">
    <property type="entry name" value="HEXOSYLTRANSFERASE"/>
    <property type="match status" value="1"/>
</dbReference>
<organism evidence="14 15">
    <name type="scientific">Cinchona calisaya</name>
    <dbReference type="NCBI Taxonomy" id="153742"/>
    <lineage>
        <taxon>Eukaryota</taxon>
        <taxon>Viridiplantae</taxon>
        <taxon>Streptophyta</taxon>
        <taxon>Embryophyta</taxon>
        <taxon>Tracheophyta</taxon>
        <taxon>Spermatophyta</taxon>
        <taxon>Magnoliopsida</taxon>
        <taxon>eudicotyledons</taxon>
        <taxon>Gunneridae</taxon>
        <taxon>Pentapetalae</taxon>
        <taxon>asterids</taxon>
        <taxon>lamiids</taxon>
        <taxon>Gentianales</taxon>
        <taxon>Rubiaceae</taxon>
        <taxon>Cinchonoideae</taxon>
        <taxon>Cinchoneae</taxon>
        <taxon>Cinchona</taxon>
    </lineage>
</organism>
<keyword evidence="8" id="KW-0735">Signal-anchor</keyword>
<accession>A0ABD3A1H5</accession>
<dbReference type="FunFam" id="3.90.550.50:FF:000027">
    <property type="entry name" value="Hexosyltransferase"/>
    <property type="match status" value="1"/>
</dbReference>
<dbReference type="Proteomes" id="UP001630127">
    <property type="component" value="Unassembled WGS sequence"/>
</dbReference>
<evidence type="ECO:0000256" key="3">
    <source>
        <dbReference type="ARBA" id="ARBA00004922"/>
    </source>
</evidence>
<evidence type="ECO:0000256" key="10">
    <source>
        <dbReference type="ARBA" id="ARBA00023034"/>
    </source>
</evidence>
<evidence type="ECO:0000256" key="7">
    <source>
        <dbReference type="ARBA" id="ARBA00022692"/>
    </source>
</evidence>
<keyword evidence="9" id="KW-1133">Transmembrane helix</keyword>
<evidence type="ECO:0000256" key="11">
    <source>
        <dbReference type="ARBA" id="ARBA00023136"/>
    </source>
</evidence>
<evidence type="ECO:0000256" key="13">
    <source>
        <dbReference type="RuleBase" id="RU363063"/>
    </source>
</evidence>
<protein>
    <recommendedName>
        <fullName evidence="13">Hexosyltransferase</fullName>
        <ecNumber evidence="13">2.4.1.-</ecNumber>
    </recommendedName>
</protein>
<comment type="cofactor">
    <cofactor evidence="1 13">
        <name>Mn(2+)</name>
        <dbReference type="ChEBI" id="CHEBI:29035"/>
    </cofactor>
</comment>
<gene>
    <name evidence="14" type="ORF">ACH5RR_013466</name>
</gene>